<dbReference type="SUPFAM" id="SSF55729">
    <property type="entry name" value="Acyl-CoA N-acyltransferases (Nat)"/>
    <property type="match status" value="1"/>
</dbReference>
<sequence length="181" mass="19758">MTNAQLLIRPSTIDDLPAITAIYEDAVLHGTGTFELEAPDLAEMGRRRDAVLANHLPWLVAQLGDEVVGYAYANHFRPRRAYRFCVEDSIYLAPAAKGRGVGTALLAELMARCEAAGARQMLAVIGDSDNLGSIGVHRRLGFEHTGVLRSAGWKFDRWLDVVMMQRALGTGSSQDPVDIHA</sequence>
<dbReference type="RefSeq" id="WP_341399336.1">
    <property type="nucleotide sequence ID" value="NZ_JBBUTI010000007.1"/>
</dbReference>
<dbReference type="Gene3D" id="3.40.630.30">
    <property type="match status" value="1"/>
</dbReference>
<name>A0ABU9C584_9BURK</name>
<evidence type="ECO:0000259" key="1">
    <source>
        <dbReference type="PROSITE" id="PS51186"/>
    </source>
</evidence>
<comment type="caution">
    <text evidence="2">The sequence shown here is derived from an EMBL/GenBank/DDBJ whole genome shotgun (WGS) entry which is preliminary data.</text>
</comment>
<dbReference type="PANTHER" id="PTHR43072:SF8">
    <property type="entry name" value="ACYLTRANSFERASE FABY-RELATED"/>
    <property type="match status" value="1"/>
</dbReference>
<dbReference type="Pfam" id="PF00583">
    <property type="entry name" value="Acetyltransf_1"/>
    <property type="match status" value="1"/>
</dbReference>
<evidence type="ECO:0000313" key="3">
    <source>
        <dbReference type="Proteomes" id="UP001379945"/>
    </source>
</evidence>
<reference evidence="2 3" key="1">
    <citation type="submission" date="2024-04" db="EMBL/GenBank/DDBJ databases">
        <title>Novel species of the genus Ideonella isolated from streams.</title>
        <authorList>
            <person name="Lu H."/>
        </authorList>
    </citation>
    <scope>NUCLEOTIDE SEQUENCE [LARGE SCALE GENOMIC DNA]</scope>
    <source>
        <strain evidence="2 3">LYT19W</strain>
    </source>
</reference>
<dbReference type="InterPro" id="IPR016181">
    <property type="entry name" value="Acyl_CoA_acyltransferase"/>
</dbReference>
<keyword evidence="3" id="KW-1185">Reference proteome</keyword>
<organism evidence="2 3">
    <name type="scientific">Ideonella margarita</name>
    <dbReference type="NCBI Taxonomy" id="2984191"/>
    <lineage>
        <taxon>Bacteria</taxon>
        <taxon>Pseudomonadati</taxon>
        <taxon>Pseudomonadota</taxon>
        <taxon>Betaproteobacteria</taxon>
        <taxon>Burkholderiales</taxon>
        <taxon>Sphaerotilaceae</taxon>
        <taxon>Ideonella</taxon>
    </lineage>
</organism>
<dbReference type="EMBL" id="JBBUTI010000007">
    <property type="protein sequence ID" value="MEK8047034.1"/>
    <property type="molecule type" value="Genomic_DNA"/>
</dbReference>
<accession>A0ABU9C584</accession>
<dbReference type="InterPro" id="IPR000182">
    <property type="entry name" value="GNAT_dom"/>
</dbReference>
<dbReference type="PANTHER" id="PTHR43072">
    <property type="entry name" value="N-ACETYLTRANSFERASE"/>
    <property type="match status" value="1"/>
</dbReference>
<gene>
    <name evidence="2" type="ORF">AACH00_11780</name>
</gene>
<feature type="domain" description="N-acetyltransferase" evidence="1">
    <location>
        <begin position="6"/>
        <end position="168"/>
    </location>
</feature>
<dbReference type="CDD" id="cd04301">
    <property type="entry name" value="NAT_SF"/>
    <property type="match status" value="1"/>
</dbReference>
<dbReference type="PROSITE" id="PS51186">
    <property type="entry name" value="GNAT"/>
    <property type="match status" value="1"/>
</dbReference>
<protein>
    <submittedName>
        <fullName evidence="2">N-acetyltransferase family protein</fullName>
    </submittedName>
</protein>
<proteinExistence type="predicted"/>
<evidence type="ECO:0000313" key="2">
    <source>
        <dbReference type="EMBL" id="MEK8047034.1"/>
    </source>
</evidence>
<dbReference type="Proteomes" id="UP001379945">
    <property type="component" value="Unassembled WGS sequence"/>
</dbReference>